<accession>A0AC60QKM2</accession>
<reference evidence="1 2" key="1">
    <citation type="journal article" date="2020" name="Cell">
        <title>Large-Scale Comparative Analyses of Tick Genomes Elucidate Their Genetic Diversity and Vector Capacities.</title>
        <authorList>
            <consortium name="Tick Genome and Microbiome Consortium (TIGMIC)"/>
            <person name="Jia N."/>
            <person name="Wang J."/>
            <person name="Shi W."/>
            <person name="Du L."/>
            <person name="Sun Y."/>
            <person name="Zhan W."/>
            <person name="Jiang J.F."/>
            <person name="Wang Q."/>
            <person name="Zhang B."/>
            <person name="Ji P."/>
            <person name="Bell-Sakyi L."/>
            <person name="Cui X.M."/>
            <person name="Yuan T.T."/>
            <person name="Jiang B.G."/>
            <person name="Yang W.F."/>
            <person name="Lam T.T."/>
            <person name="Chang Q.C."/>
            <person name="Ding S.J."/>
            <person name="Wang X.J."/>
            <person name="Zhu J.G."/>
            <person name="Ruan X.D."/>
            <person name="Zhao L."/>
            <person name="Wei J.T."/>
            <person name="Ye R.Z."/>
            <person name="Que T.C."/>
            <person name="Du C.H."/>
            <person name="Zhou Y.H."/>
            <person name="Cheng J.X."/>
            <person name="Dai P.F."/>
            <person name="Guo W.B."/>
            <person name="Han X.H."/>
            <person name="Huang E.J."/>
            <person name="Li L.F."/>
            <person name="Wei W."/>
            <person name="Gao Y.C."/>
            <person name="Liu J.Z."/>
            <person name="Shao H.Z."/>
            <person name="Wang X."/>
            <person name="Wang C.C."/>
            <person name="Yang T.C."/>
            <person name="Huo Q.B."/>
            <person name="Li W."/>
            <person name="Chen H.Y."/>
            <person name="Chen S.E."/>
            <person name="Zhou L.G."/>
            <person name="Ni X.B."/>
            <person name="Tian J.H."/>
            <person name="Sheng Y."/>
            <person name="Liu T."/>
            <person name="Pan Y.S."/>
            <person name="Xia L.Y."/>
            <person name="Li J."/>
            <person name="Zhao F."/>
            <person name="Cao W.C."/>
        </authorList>
    </citation>
    <scope>NUCLEOTIDE SEQUENCE [LARGE SCALE GENOMIC DNA]</scope>
    <source>
        <strain evidence="1">Iper-2018</strain>
    </source>
</reference>
<sequence length="875" mass="97393">MTEGQTVLYNSGKGEGRKHPKTFAFDHCFWSFDEGDSHFADQETVYTALGTDILDNAFQGYNACIFAYGQTGSGKSFTMMGTVDNKGVIPRLCDSLFERIACAADPSMSYKVEVSYMEIYNERVHDLLDPRGGKQHLKVREHNILGPYVDGLSTLAVSSYEASLEINNLMTEGNKSRTVAATNMNSESSRSHAVFNITLTCSITDKQSGVTGEKVSKMSLVDLAGSERAVKTGAIGERLKEGSNINKSLTTLGLVISKLADQSSGKAKDAFVPYRDSVLTWLLRDNLGGNSRTVMVAAISPAADNYEETLSTLRYADRAKRIINHAVVNEDPNARIIRELREEVEMLRGQLKYATTPEGLSERLRESETLMVEISQTWEEKLRKTEKIHQERQQALEKMGISVQASGIKVENDKYYMVNLNADPSLNELLVYYMKERTLVGRPDAPYEQDVQLSGLGIMPEHCIITIEDSELYITPLEGARTCVNGTPIVEKTQLHHGDRLLWGNNHFFRISCPAHSPETPTLDRPIDYEFAREEIMMKELVNDPIQTAVHSLEKQHEEDKHNALEKQRQMYERQLQLLRNQMSPSTPYAPYSPFDPLGAKASSGLPSPSVASRMERWAKERDELFRKSLAKLREDIVRANALVREANFLSDEMGKQTEFKVTLQIPAANLSPNRKTDFSDLLTLATAADAFAWSPLQREGEMPTLQREAPFDAPLAPSVAPTPLRTGAITPGSSLNAPAPPPAQSEAYRSPHGETAAAPHHTLLENAARVIESLTARDCPLIIFGIRAGVGKLADQKPAVPVRPVNKFLWLRDLRSPNCQGVTHLTGRPGGKFDPEGLIFAVRLYSEPVKLYDLRAFVKGPFDTFKLPRDKECD</sequence>
<gene>
    <name evidence="1" type="ORF">HPB47_018541</name>
</gene>
<organism evidence="1 2">
    <name type="scientific">Ixodes persulcatus</name>
    <name type="common">Taiga tick</name>
    <dbReference type="NCBI Taxonomy" id="34615"/>
    <lineage>
        <taxon>Eukaryota</taxon>
        <taxon>Metazoa</taxon>
        <taxon>Ecdysozoa</taxon>
        <taxon>Arthropoda</taxon>
        <taxon>Chelicerata</taxon>
        <taxon>Arachnida</taxon>
        <taxon>Acari</taxon>
        <taxon>Parasitiformes</taxon>
        <taxon>Ixodida</taxon>
        <taxon>Ixodoidea</taxon>
        <taxon>Ixodidae</taxon>
        <taxon>Ixodinae</taxon>
        <taxon>Ixodes</taxon>
    </lineage>
</organism>
<keyword evidence="2" id="KW-1185">Reference proteome</keyword>
<dbReference type="EMBL" id="JABSTQ010007701">
    <property type="protein sequence ID" value="KAG0435349.1"/>
    <property type="molecule type" value="Genomic_DNA"/>
</dbReference>
<dbReference type="Proteomes" id="UP000805193">
    <property type="component" value="Unassembled WGS sequence"/>
</dbReference>
<evidence type="ECO:0000313" key="2">
    <source>
        <dbReference type="Proteomes" id="UP000805193"/>
    </source>
</evidence>
<comment type="caution">
    <text evidence="1">The sequence shown here is derived from an EMBL/GenBank/DDBJ whole genome shotgun (WGS) entry which is preliminary data.</text>
</comment>
<protein>
    <submittedName>
        <fullName evidence="1">Uncharacterized protein</fullName>
    </submittedName>
</protein>
<evidence type="ECO:0000313" key="1">
    <source>
        <dbReference type="EMBL" id="KAG0435349.1"/>
    </source>
</evidence>
<name>A0AC60QKM2_IXOPE</name>
<proteinExistence type="predicted"/>